<protein>
    <submittedName>
        <fullName evidence="1">Uncharacterized protein</fullName>
    </submittedName>
</protein>
<feature type="non-terminal residue" evidence="1">
    <location>
        <position position="1"/>
    </location>
</feature>
<accession>A0A9N8WTC1</accession>
<organism evidence="1 2">
    <name type="scientific">Gibberella zeae</name>
    <name type="common">Wheat head blight fungus</name>
    <name type="synonym">Fusarium graminearum</name>
    <dbReference type="NCBI Taxonomy" id="5518"/>
    <lineage>
        <taxon>Eukaryota</taxon>
        <taxon>Fungi</taxon>
        <taxon>Dikarya</taxon>
        <taxon>Ascomycota</taxon>
        <taxon>Pezizomycotina</taxon>
        <taxon>Sordariomycetes</taxon>
        <taxon>Hypocreomycetidae</taxon>
        <taxon>Hypocreales</taxon>
        <taxon>Nectriaceae</taxon>
        <taxon>Fusarium</taxon>
    </lineage>
</organism>
<dbReference type="EMBL" id="CAJPIJ010000147">
    <property type="protein sequence ID" value="CAG1990187.1"/>
    <property type="molecule type" value="Genomic_DNA"/>
</dbReference>
<evidence type="ECO:0000313" key="2">
    <source>
        <dbReference type="Proteomes" id="UP000746612"/>
    </source>
</evidence>
<reference evidence="1" key="1">
    <citation type="submission" date="2021-03" db="EMBL/GenBank/DDBJ databases">
        <authorList>
            <person name="Alouane T."/>
            <person name="Langin T."/>
            <person name="Bonhomme L."/>
        </authorList>
    </citation>
    <scope>NUCLEOTIDE SEQUENCE</scope>
    <source>
        <strain evidence="1">MDC_Fg202</strain>
    </source>
</reference>
<proteinExistence type="predicted"/>
<evidence type="ECO:0000313" key="1">
    <source>
        <dbReference type="EMBL" id="CAG1990187.1"/>
    </source>
</evidence>
<comment type="caution">
    <text evidence="1">The sequence shown here is derived from an EMBL/GenBank/DDBJ whole genome shotgun (WGS) entry which is preliminary data.</text>
</comment>
<gene>
    <name evidence="1" type="ORF">MDCFG202_LOCUS328602</name>
</gene>
<dbReference type="Proteomes" id="UP000746612">
    <property type="component" value="Unassembled WGS sequence"/>
</dbReference>
<sequence length="216" mass="23709">KTAIPRIPVNQSLMRTASITPVKAPSVNIDSVDWNHDNYPQRIKSTNQSAYPAIGSSVQALAGELLAAVRVMEVPASILAMDIFFGCAVMDGSPFVDQSRAERLIVCVSKPVGRDLMAFLSWTCTHRSQLDWLPKGVSNLRSALLLFLKDDCIPFVARGGKKAHLRDVVQRLVKGSTNIYPTYSDVLGRSKRATSCKCPDLQPYRCANNAFLLTKA</sequence>
<name>A0A9N8WTC1_GIBZA</name>
<dbReference type="AlphaFoldDB" id="A0A9N8WTC1"/>